<protein>
    <submittedName>
        <fullName evidence="1">Uncharacterized protein</fullName>
    </submittedName>
</protein>
<keyword evidence="2" id="KW-1185">Reference proteome</keyword>
<proteinExistence type="predicted"/>
<evidence type="ECO:0000313" key="2">
    <source>
        <dbReference type="Proteomes" id="UP000068167"/>
    </source>
</evidence>
<sequence>MQIFRSSFCLYFRCLHSNVEGLDLGDNRYNRMNSFIEDLFLHFAKVHDNAAFAGINNGKRAQYGSKS</sequence>
<accession>A0A0K1S1J8</accession>
<organism evidence="1 2">
    <name type="scientific">Microcystis panniformis FACHB-1757</name>
    <dbReference type="NCBI Taxonomy" id="1638788"/>
    <lineage>
        <taxon>Bacteria</taxon>
        <taxon>Bacillati</taxon>
        <taxon>Cyanobacteriota</taxon>
        <taxon>Cyanophyceae</taxon>
        <taxon>Oscillatoriophycideae</taxon>
        <taxon>Chroococcales</taxon>
        <taxon>Microcystaceae</taxon>
        <taxon>Microcystis</taxon>
    </lineage>
</organism>
<dbReference type="AlphaFoldDB" id="A0A0K1S1J8"/>
<gene>
    <name evidence="1" type="ORF">VL20_2981</name>
</gene>
<name>A0A0K1S1J8_9CHRO</name>
<dbReference type="EMBL" id="CP011339">
    <property type="protein sequence ID" value="AKV68017.1"/>
    <property type="molecule type" value="Genomic_DNA"/>
</dbReference>
<reference evidence="1 2" key="1">
    <citation type="journal article" date="2016" name="Stand. Genomic Sci.">
        <title>Complete genome sequence and genomic characterization of Microcystis panniformis FACHB 1757 by third-generation sequencing.</title>
        <authorList>
            <person name="Zhang J.Y."/>
            <person name="Guan R."/>
            <person name="Zhang H.J."/>
            <person name="Li H."/>
            <person name="Xiao P."/>
            <person name="Yu G.L."/>
            <person name="Du L."/>
            <person name="Cao D.M."/>
            <person name="Zhu B.C."/>
            <person name="Li R.H."/>
            <person name="Lu Z.H."/>
        </authorList>
    </citation>
    <scope>NUCLEOTIDE SEQUENCE [LARGE SCALE GENOMIC DNA]</scope>
    <source>
        <strain evidence="1 2">FACHB-1757</strain>
    </source>
</reference>
<evidence type="ECO:0000313" key="1">
    <source>
        <dbReference type="EMBL" id="AKV68017.1"/>
    </source>
</evidence>
<dbReference type="KEGG" id="mpk:VL20_2981"/>
<dbReference type="Proteomes" id="UP000068167">
    <property type="component" value="Chromosome"/>
</dbReference>